<dbReference type="RefSeq" id="WP_227806280.1">
    <property type="nucleotide sequence ID" value="NZ_BBNQ01000010.1"/>
</dbReference>
<evidence type="ECO:0000313" key="4">
    <source>
        <dbReference type="Proteomes" id="UP000029643"/>
    </source>
</evidence>
<dbReference type="EMBL" id="BBNQ01000010">
    <property type="protein sequence ID" value="GAL63236.1"/>
    <property type="molecule type" value="Genomic_DNA"/>
</dbReference>
<evidence type="ECO:0000313" key="2">
    <source>
        <dbReference type="EMBL" id="GAL63236.1"/>
    </source>
</evidence>
<dbReference type="EMBL" id="BBNU01000015">
    <property type="protein sequence ID" value="GAL81269.1"/>
    <property type="molecule type" value="Genomic_DNA"/>
</dbReference>
<dbReference type="GO" id="GO:0006302">
    <property type="term" value="P:double-strand break repair"/>
    <property type="evidence" value="ECO:0007669"/>
    <property type="project" value="InterPro"/>
</dbReference>
<evidence type="ECO:0000259" key="1">
    <source>
        <dbReference type="Pfam" id="PF13476"/>
    </source>
</evidence>
<dbReference type="PANTHER" id="PTHR32114">
    <property type="entry name" value="ABC TRANSPORTER ABCH.3"/>
    <property type="match status" value="1"/>
</dbReference>
<sequence length="84" mass="9203">MKILKIELQNINSLRSNTSIVIDFESEQFKDVGLYAITGSTGAGKTTILDAITIALYHNVPRFNGSKGTLIDVVSMVLMMLLVE</sequence>
<gene>
    <name evidence="3" type="ORF">JCM19274_2345</name>
    <name evidence="2" type="ORF">JCM19300_1258</name>
</gene>
<dbReference type="Proteomes" id="UP000029643">
    <property type="component" value="Unassembled WGS sequence"/>
</dbReference>
<dbReference type="Gene3D" id="3.40.50.300">
    <property type="entry name" value="P-loop containing nucleotide triphosphate hydrolases"/>
    <property type="match status" value="1"/>
</dbReference>
<accession>A0A090VEN8</accession>
<comment type="caution">
    <text evidence="2">The sequence shown here is derived from an EMBL/GenBank/DDBJ whole genome shotgun (WGS) entry which is preliminary data.</text>
</comment>
<keyword evidence="2" id="KW-0540">Nuclease</keyword>
<reference evidence="4 5" key="1">
    <citation type="journal article" date="2014" name="Genome Announc.">
        <title>Draft Genome Sequences of Marine Flavobacterium Algibacter lectus Strains SS8 and NR4.</title>
        <authorList>
            <person name="Takatani N."/>
            <person name="Nakanishi M."/>
            <person name="Meirelles P."/>
            <person name="Mino S."/>
            <person name="Suda W."/>
            <person name="Oshima K."/>
            <person name="Hattori M."/>
            <person name="Ohkuma M."/>
            <person name="Hosokawa M."/>
            <person name="Miyashita K."/>
            <person name="Thompson F.L."/>
            <person name="Niwa A."/>
            <person name="Sawabe T."/>
            <person name="Sawabe T."/>
        </authorList>
    </citation>
    <scope>NUCLEOTIDE SEQUENCE [LARGE SCALE GENOMIC DNA]</scope>
    <source>
        <strain evidence="3">JCM 19274</strain>
        <strain evidence="2 5">JCM 19300</strain>
        <strain evidence="4">JCM19274</strain>
    </source>
</reference>
<dbReference type="SUPFAM" id="SSF52540">
    <property type="entry name" value="P-loop containing nucleoside triphosphate hydrolases"/>
    <property type="match status" value="1"/>
</dbReference>
<dbReference type="Proteomes" id="UP000029644">
    <property type="component" value="Unassembled WGS sequence"/>
</dbReference>
<dbReference type="InterPro" id="IPR038729">
    <property type="entry name" value="Rad50/SbcC_AAA"/>
</dbReference>
<dbReference type="Pfam" id="PF13476">
    <property type="entry name" value="AAA_23"/>
    <property type="match status" value="1"/>
</dbReference>
<protein>
    <submittedName>
        <fullName evidence="2">Exonuclease SbcC</fullName>
    </submittedName>
</protein>
<evidence type="ECO:0000313" key="5">
    <source>
        <dbReference type="Proteomes" id="UP000029644"/>
    </source>
</evidence>
<dbReference type="AlphaFoldDB" id="A0A090VEN8"/>
<evidence type="ECO:0000313" key="3">
    <source>
        <dbReference type="EMBL" id="GAL81269.1"/>
    </source>
</evidence>
<proteinExistence type="predicted"/>
<dbReference type="GO" id="GO:0004527">
    <property type="term" value="F:exonuclease activity"/>
    <property type="evidence" value="ECO:0007669"/>
    <property type="project" value="UniProtKB-KW"/>
</dbReference>
<dbReference type="InterPro" id="IPR027417">
    <property type="entry name" value="P-loop_NTPase"/>
</dbReference>
<dbReference type="PANTHER" id="PTHR32114:SF2">
    <property type="entry name" value="ABC TRANSPORTER ABCH.3"/>
    <property type="match status" value="1"/>
</dbReference>
<organism evidence="2 5">
    <name type="scientific">Algibacter lectus</name>
    <dbReference type="NCBI Taxonomy" id="221126"/>
    <lineage>
        <taxon>Bacteria</taxon>
        <taxon>Pseudomonadati</taxon>
        <taxon>Bacteroidota</taxon>
        <taxon>Flavobacteriia</taxon>
        <taxon>Flavobacteriales</taxon>
        <taxon>Flavobacteriaceae</taxon>
        <taxon>Algibacter</taxon>
    </lineage>
</organism>
<feature type="domain" description="Rad50/SbcC-type AAA" evidence="1">
    <location>
        <begin position="5"/>
        <end position="68"/>
    </location>
</feature>
<keyword evidence="2" id="KW-0269">Exonuclease</keyword>
<name>A0A090VEN8_9FLAO</name>
<keyword evidence="2" id="KW-0378">Hydrolase</keyword>
<dbReference type="GO" id="GO:0016887">
    <property type="term" value="F:ATP hydrolysis activity"/>
    <property type="evidence" value="ECO:0007669"/>
    <property type="project" value="InterPro"/>
</dbReference>